<accession>A0A0F0LC36</accession>
<comment type="caution">
    <text evidence="4">The sequence shown here is derived from an EMBL/GenBank/DDBJ whole genome shotgun (WGS) entry which is preliminary data.</text>
</comment>
<gene>
    <name evidence="4" type="ORF">RS86_03699</name>
</gene>
<dbReference type="Gene3D" id="3.40.630.30">
    <property type="match status" value="1"/>
</dbReference>
<dbReference type="GO" id="GO:0016747">
    <property type="term" value="F:acyltransferase activity, transferring groups other than amino-acyl groups"/>
    <property type="evidence" value="ECO:0007669"/>
    <property type="project" value="InterPro"/>
</dbReference>
<dbReference type="AlphaFoldDB" id="A0A0F0LC36"/>
<dbReference type="RefSeq" id="WP_045273745.1">
    <property type="nucleotide sequence ID" value="NZ_JYIX01000040.1"/>
</dbReference>
<evidence type="ECO:0000313" key="5">
    <source>
        <dbReference type="Proteomes" id="UP000033740"/>
    </source>
</evidence>
<evidence type="ECO:0000313" key="4">
    <source>
        <dbReference type="EMBL" id="KJL30757.1"/>
    </source>
</evidence>
<dbReference type="EMBL" id="JYIX01000040">
    <property type="protein sequence ID" value="KJL30757.1"/>
    <property type="molecule type" value="Genomic_DNA"/>
</dbReference>
<dbReference type="PROSITE" id="PS51186">
    <property type="entry name" value="GNAT"/>
    <property type="match status" value="1"/>
</dbReference>
<evidence type="ECO:0000259" key="3">
    <source>
        <dbReference type="PROSITE" id="PS51186"/>
    </source>
</evidence>
<keyword evidence="2" id="KW-0012">Acyltransferase</keyword>
<dbReference type="Proteomes" id="UP000033740">
    <property type="component" value="Unassembled WGS sequence"/>
</dbReference>
<feature type="domain" description="N-acetyltransferase" evidence="3">
    <location>
        <begin position="2"/>
        <end position="148"/>
    </location>
</feature>
<dbReference type="Pfam" id="PF00583">
    <property type="entry name" value="Acetyltransf_1"/>
    <property type="match status" value="1"/>
</dbReference>
<dbReference type="PANTHER" id="PTHR43877">
    <property type="entry name" value="AMINOALKYLPHOSPHONATE N-ACETYLTRANSFERASE-RELATED-RELATED"/>
    <property type="match status" value="1"/>
</dbReference>
<dbReference type="CDD" id="cd04301">
    <property type="entry name" value="NAT_SF"/>
    <property type="match status" value="1"/>
</dbReference>
<sequence>MTTIRALTAADRDDWLPLWQAYLTFYESVLAEDVTASTFATIVDPAGDIQGAIARDDDGRAVGIVHWFAHPATWSRTGYTYLEDLFVDPSVRGGGVGRALIAHVTDAARAAGSDKVYWLTAEGNATARALYDRVAERSGFIHYQIDLG</sequence>
<organism evidence="4 5">
    <name type="scientific">Microbacterium azadirachtae</name>
    <dbReference type="NCBI Taxonomy" id="582680"/>
    <lineage>
        <taxon>Bacteria</taxon>
        <taxon>Bacillati</taxon>
        <taxon>Actinomycetota</taxon>
        <taxon>Actinomycetes</taxon>
        <taxon>Micrococcales</taxon>
        <taxon>Microbacteriaceae</taxon>
        <taxon>Microbacterium</taxon>
    </lineage>
</organism>
<dbReference type="InterPro" id="IPR000182">
    <property type="entry name" value="GNAT_dom"/>
</dbReference>
<reference evidence="4 5" key="1">
    <citation type="submission" date="2015-02" db="EMBL/GenBank/DDBJ databases">
        <title>Draft genome sequences of ten Microbacterium spp. with emphasis on heavy metal contaminated environments.</title>
        <authorList>
            <person name="Corretto E."/>
        </authorList>
    </citation>
    <scope>NUCLEOTIDE SEQUENCE [LARGE SCALE GENOMIC DNA]</scope>
    <source>
        <strain evidence="4 5">ARN176</strain>
    </source>
</reference>
<evidence type="ECO:0000256" key="1">
    <source>
        <dbReference type="ARBA" id="ARBA00022679"/>
    </source>
</evidence>
<keyword evidence="1 4" id="KW-0808">Transferase</keyword>
<evidence type="ECO:0000256" key="2">
    <source>
        <dbReference type="ARBA" id="ARBA00023315"/>
    </source>
</evidence>
<dbReference type="InterPro" id="IPR050832">
    <property type="entry name" value="Bact_Acetyltransf"/>
</dbReference>
<dbReference type="SUPFAM" id="SSF55729">
    <property type="entry name" value="Acyl-CoA N-acyltransferases (Nat)"/>
    <property type="match status" value="1"/>
</dbReference>
<name>A0A0F0LC36_9MICO</name>
<protein>
    <submittedName>
        <fullName evidence="4">Putative acetyltransferase</fullName>
    </submittedName>
</protein>
<dbReference type="InterPro" id="IPR016181">
    <property type="entry name" value="Acyl_CoA_acyltransferase"/>
</dbReference>
<proteinExistence type="predicted"/>
<dbReference type="STRING" id="582680.RS86_03699"/>
<dbReference type="PATRIC" id="fig|582680.6.peg.3785"/>
<keyword evidence="5" id="KW-1185">Reference proteome</keyword>